<dbReference type="InterPro" id="IPR011042">
    <property type="entry name" value="6-blade_b-propeller_TolB-like"/>
</dbReference>
<protein>
    <recommendedName>
        <fullName evidence="3">SMP-30/Gluconolactonase/LRE-like region domain-containing protein</fullName>
    </recommendedName>
</protein>
<evidence type="ECO:0000313" key="1">
    <source>
        <dbReference type="EMBL" id="MDF0593923.1"/>
    </source>
</evidence>
<proteinExistence type="predicted"/>
<organism evidence="1 2">
    <name type="scientific">Candidatus Methanocrinis alkalitolerans</name>
    <dbReference type="NCBI Taxonomy" id="3033395"/>
    <lineage>
        <taxon>Archaea</taxon>
        <taxon>Methanobacteriati</taxon>
        <taxon>Methanobacteriota</taxon>
        <taxon>Stenosarchaea group</taxon>
        <taxon>Methanomicrobia</taxon>
        <taxon>Methanotrichales</taxon>
        <taxon>Methanotrichaceae</taxon>
        <taxon>Methanocrinis</taxon>
    </lineage>
</organism>
<evidence type="ECO:0008006" key="3">
    <source>
        <dbReference type="Google" id="ProtNLM"/>
    </source>
</evidence>
<gene>
    <name evidence="1" type="ORF">P0O24_10055</name>
</gene>
<comment type="caution">
    <text evidence="1">The sequence shown here is derived from an EMBL/GenBank/DDBJ whole genome shotgun (WGS) entry which is preliminary data.</text>
</comment>
<evidence type="ECO:0000313" key="2">
    <source>
        <dbReference type="Proteomes" id="UP001215956"/>
    </source>
</evidence>
<accession>A0ABT5XH19</accession>
<name>A0ABT5XH19_9EURY</name>
<dbReference type="RefSeq" id="WP_316969623.1">
    <property type="nucleotide sequence ID" value="NZ_JARFPL010000036.1"/>
</dbReference>
<dbReference type="Proteomes" id="UP001215956">
    <property type="component" value="Unassembled WGS sequence"/>
</dbReference>
<dbReference type="SUPFAM" id="SSF63829">
    <property type="entry name" value="Calcium-dependent phosphotriesterase"/>
    <property type="match status" value="1"/>
</dbReference>
<sequence>MKSRYTAAILTLLLLASPIFAADAASAQEMKTSPVLEMRPGTMTVMERFAPIYYADGGETRGSVYYAASSTAPDNIIYTRPSGRLYSFTFHPGVPEKLYYANANQNDIYMVAETGSGWSAESTVFTHRTYVRDIAFAFDQNNNLGLYFSEATRAGGDGTIYRVDGAAATPIYTVKLADVGGFWAGDFSFDYDGNLYLCSGNQVPASIYKVTTGTGAITRIFESRDTSIAGLVYRDGRLYYADWRQNIYRLDLASGTSTLYYTNPARTWISDVGFKERRDAAGSRPMVGTYTRFSTMPTAPMQKVLMPS</sequence>
<dbReference type="EMBL" id="JARFPL010000036">
    <property type="protein sequence ID" value="MDF0593923.1"/>
    <property type="molecule type" value="Genomic_DNA"/>
</dbReference>
<keyword evidence="2" id="KW-1185">Reference proteome</keyword>
<reference evidence="1 2" key="1">
    <citation type="submission" date="2023-03" db="EMBL/GenBank/DDBJ databases">
        <title>Whole genome sequencing of Methanotrichaceae archaeon M04Ac.</title>
        <authorList>
            <person name="Khomyakova M.A."/>
            <person name="Merkel A.Y."/>
            <person name="Slobodkin A.I."/>
        </authorList>
    </citation>
    <scope>NUCLEOTIDE SEQUENCE [LARGE SCALE GENOMIC DNA]</scope>
    <source>
        <strain evidence="1 2">M04Ac</strain>
    </source>
</reference>
<dbReference type="Gene3D" id="2.120.10.30">
    <property type="entry name" value="TolB, C-terminal domain"/>
    <property type="match status" value="1"/>
</dbReference>